<dbReference type="AlphaFoldDB" id="A0A4U1BGU9"/>
<dbReference type="PROSITE" id="PS51352">
    <property type="entry name" value="THIOREDOXIN_2"/>
    <property type="match status" value="1"/>
</dbReference>
<feature type="active site" evidence="4">
    <location>
        <position position="38"/>
    </location>
</feature>
<dbReference type="InterPro" id="IPR029760">
    <property type="entry name" value="GPX_CS"/>
</dbReference>
<dbReference type="Pfam" id="PF00255">
    <property type="entry name" value="GSHPx"/>
    <property type="match status" value="1"/>
</dbReference>
<dbReference type="PRINTS" id="PR01011">
    <property type="entry name" value="GLUTPROXDASE"/>
</dbReference>
<keyword evidence="3 5" id="KW-0560">Oxidoreductase</keyword>
<feature type="domain" description="Thioredoxin" evidence="6">
    <location>
        <begin position="1"/>
        <end position="160"/>
    </location>
</feature>
<sequence length="160" mass="18265">MSQQQFYDFSAPSNRHDNISMATYRDTVVLVVNTASDCGFTPQYQGLEKLQQRYGDQGFTVLAFPCNQFGNQESGSDEEIRQFCDLNFNISFPLFAKVEVNGRGAHPLFQWLKSQKGGLLGDGIKWNFTKFLIDRQGRVVKRYAPTVKPEQIRKDIEALL</sequence>
<dbReference type="PROSITE" id="PS00763">
    <property type="entry name" value="GLUTATHIONE_PEROXID_2"/>
    <property type="match status" value="1"/>
</dbReference>
<evidence type="ECO:0000313" key="7">
    <source>
        <dbReference type="EMBL" id="TKB50431.1"/>
    </source>
</evidence>
<evidence type="ECO:0000313" key="8">
    <source>
        <dbReference type="Proteomes" id="UP000305674"/>
    </source>
</evidence>
<evidence type="ECO:0000256" key="4">
    <source>
        <dbReference type="PIRSR" id="PIRSR000303-1"/>
    </source>
</evidence>
<evidence type="ECO:0000259" key="6">
    <source>
        <dbReference type="PROSITE" id="PS51352"/>
    </source>
</evidence>
<comment type="caution">
    <text evidence="7">The sequence shown here is derived from an EMBL/GenBank/DDBJ whole genome shotgun (WGS) entry which is preliminary data.</text>
</comment>
<dbReference type="PANTHER" id="PTHR11592">
    <property type="entry name" value="GLUTATHIONE PEROXIDASE"/>
    <property type="match status" value="1"/>
</dbReference>
<protein>
    <recommendedName>
        <fullName evidence="5">Glutathione peroxidase</fullName>
    </recommendedName>
</protein>
<dbReference type="InterPro" id="IPR013766">
    <property type="entry name" value="Thioredoxin_domain"/>
</dbReference>
<comment type="similarity">
    <text evidence="1 5">Belongs to the glutathione peroxidase family.</text>
</comment>
<dbReference type="InterPro" id="IPR036249">
    <property type="entry name" value="Thioredoxin-like_sf"/>
</dbReference>
<dbReference type="PIRSF" id="PIRSF000303">
    <property type="entry name" value="Glutathion_perox"/>
    <property type="match status" value="1"/>
</dbReference>
<dbReference type="SUPFAM" id="SSF52833">
    <property type="entry name" value="Thioredoxin-like"/>
    <property type="match status" value="1"/>
</dbReference>
<dbReference type="GO" id="GO:0034599">
    <property type="term" value="P:cellular response to oxidative stress"/>
    <property type="evidence" value="ECO:0007669"/>
    <property type="project" value="TreeGrafter"/>
</dbReference>
<proteinExistence type="inferred from homology"/>
<accession>A0A4U1BGU9</accession>
<evidence type="ECO:0000256" key="5">
    <source>
        <dbReference type="RuleBase" id="RU000499"/>
    </source>
</evidence>
<keyword evidence="8" id="KW-1185">Reference proteome</keyword>
<dbReference type="InterPro" id="IPR000889">
    <property type="entry name" value="Glutathione_peroxidase"/>
</dbReference>
<dbReference type="PROSITE" id="PS51355">
    <property type="entry name" value="GLUTATHIONE_PEROXID_3"/>
    <property type="match status" value="1"/>
</dbReference>
<dbReference type="EMBL" id="SWCI01000002">
    <property type="protein sequence ID" value="TKB50431.1"/>
    <property type="molecule type" value="Genomic_DNA"/>
</dbReference>
<evidence type="ECO:0000256" key="3">
    <source>
        <dbReference type="ARBA" id="ARBA00023002"/>
    </source>
</evidence>
<dbReference type="CDD" id="cd00340">
    <property type="entry name" value="GSH_Peroxidase"/>
    <property type="match status" value="1"/>
</dbReference>
<dbReference type="GO" id="GO:0004601">
    <property type="term" value="F:peroxidase activity"/>
    <property type="evidence" value="ECO:0007669"/>
    <property type="project" value="UniProtKB-KW"/>
</dbReference>
<dbReference type="Proteomes" id="UP000305674">
    <property type="component" value="Unassembled WGS sequence"/>
</dbReference>
<dbReference type="OrthoDB" id="9785502at2"/>
<evidence type="ECO:0000256" key="1">
    <source>
        <dbReference type="ARBA" id="ARBA00006926"/>
    </source>
</evidence>
<evidence type="ECO:0000256" key="2">
    <source>
        <dbReference type="ARBA" id="ARBA00022559"/>
    </source>
</evidence>
<keyword evidence="2 5" id="KW-0575">Peroxidase</keyword>
<dbReference type="FunFam" id="3.40.30.10:FF:000010">
    <property type="entry name" value="Glutathione peroxidase"/>
    <property type="match status" value="1"/>
</dbReference>
<dbReference type="Gene3D" id="3.40.30.10">
    <property type="entry name" value="Glutaredoxin"/>
    <property type="match status" value="1"/>
</dbReference>
<gene>
    <name evidence="7" type="ORF">FCL40_04550</name>
</gene>
<dbReference type="RefSeq" id="WP_136851798.1">
    <property type="nucleotide sequence ID" value="NZ_SWCI01000002.1"/>
</dbReference>
<name>A0A4U1BGU9_9GAMM</name>
<organism evidence="7 8">
    <name type="scientific">Ferrimonas sediminicola</name>
    <dbReference type="NCBI Taxonomy" id="2569538"/>
    <lineage>
        <taxon>Bacteria</taxon>
        <taxon>Pseudomonadati</taxon>
        <taxon>Pseudomonadota</taxon>
        <taxon>Gammaproteobacteria</taxon>
        <taxon>Alteromonadales</taxon>
        <taxon>Ferrimonadaceae</taxon>
        <taxon>Ferrimonas</taxon>
    </lineage>
</organism>
<reference evidence="7 8" key="1">
    <citation type="submission" date="2019-04" db="EMBL/GenBank/DDBJ databases">
        <authorList>
            <person name="Hwang J.C."/>
        </authorList>
    </citation>
    <scope>NUCLEOTIDE SEQUENCE [LARGE SCALE GENOMIC DNA]</scope>
    <source>
        <strain evidence="7 8">IMCC35001</strain>
    </source>
</reference>
<dbReference type="PANTHER" id="PTHR11592:SF78">
    <property type="entry name" value="GLUTATHIONE PEROXIDASE"/>
    <property type="match status" value="1"/>
</dbReference>